<keyword evidence="1" id="KW-0812">Transmembrane</keyword>
<sequence length="182" mass="21280">MKKNTNITLLIIIILVLTGISIYYFTPSLKKEISLVEKYPYHIGHINPETALLNKKHKLCGGEKPQITMYYSGAGLNAYKYNKKRFRETILSQYKNTYADSGYVNFRFLVNCEGKAGWFEIIEMDLNLELTDLDDNMVNQLLHLTAETEWNFFFDQDGKTPLNYYMYISYRIENGKITEIIP</sequence>
<organism evidence="2 3">
    <name type="scientific">Pseudofulvibacter geojedonensis</name>
    <dbReference type="NCBI Taxonomy" id="1123758"/>
    <lineage>
        <taxon>Bacteria</taxon>
        <taxon>Pseudomonadati</taxon>
        <taxon>Bacteroidota</taxon>
        <taxon>Flavobacteriia</taxon>
        <taxon>Flavobacteriales</taxon>
        <taxon>Flavobacteriaceae</taxon>
        <taxon>Pseudofulvibacter</taxon>
    </lineage>
</organism>
<accession>A0ABW3I415</accession>
<keyword evidence="3" id="KW-1185">Reference proteome</keyword>
<gene>
    <name evidence="2" type="ORF">ACFQ1O_10905</name>
</gene>
<comment type="caution">
    <text evidence="2">The sequence shown here is derived from an EMBL/GenBank/DDBJ whole genome shotgun (WGS) entry which is preliminary data.</text>
</comment>
<evidence type="ECO:0000256" key="1">
    <source>
        <dbReference type="SAM" id="Phobius"/>
    </source>
</evidence>
<dbReference type="RefSeq" id="WP_377716056.1">
    <property type="nucleotide sequence ID" value="NZ_JBHTJM010000009.1"/>
</dbReference>
<feature type="transmembrane region" description="Helical" evidence="1">
    <location>
        <begin position="7"/>
        <end position="25"/>
    </location>
</feature>
<evidence type="ECO:0000313" key="2">
    <source>
        <dbReference type="EMBL" id="MFD0964511.1"/>
    </source>
</evidence>
<reference evidence="3" key="1">
    <citation type="journal article" date="2019" name="Int. J. Syst. Evol. Microbiol.">
        <title>The Global Catalogue of Microorganisms (GCM) 10K type strain sequencing project: providing services to taxonomists for standard genome sequencing and annotation.</title>
        <authorList>
            <consortium name="The Broad Institute Genomics Platform"/>
            <consortium name="The Broad Institute Genome Sequencing Center for Infectious Disease"/>
            <person name="Wu L."/>
            <person name="Ma J."/>
        </authorList>
    </citation>
    <scope>NUCLEOTIDE SEQUENCE [LARGE SCALE GENOMIC DNA]</scope>
    <source>
        <strain evidence="3">CCUG 62114</strain>
    </source>
</reference>
<keyword evidence="1" id="KW-1133">Transmembrane helix</keyword>
<name>A0ABW3I415_9FLAO</name>
<protein>
    <submittedName>
        <fullName evidence="2">Uncharacterized protein</fullName>
    </submittedName>
</protein>
<dbReference type="EMBL" id="JBHTJM010000009">
    <property type="protein sequence ID" value="MFD0964511.1"/>
    <property type="molecule type" value="Genomic_DNA"/>
</dbReference>
<keyword evidence="1" id="KW-0472">Membrane</keyword>
<proteinExistence type="predicted"/>
<evidence type="ECO:0000313" key="3">
    <source>
        <dbReference type="Proteomes" id="UP001596997"/>
    </source>
</evidence>
<dbReference type="Proteomes" id="UP001596997">
    <property type="component" value="Unassembled WGS sequence"/>
</dbReference>